<dbReference type="InterPro" id="IPR002347">
    <property type="entry name" value="SDR_fam"/>
</dbReference>
<name>A0A934MH20_9HYPH</name>
<evidence type="ECO:0000256" key="1">
    <source>
        <dbReference type="ARBA" id="ARBA00006484"/>
    </source>
</evidence>
<dbReference type="Gene3D" id="3.40.50.720">
    <property type="entry name" value="NAD(P)-binding Rossmann-like Domain"/>
    <property type="match status" value="1"/>
</dbReference>
<keyword evidence="2" id="KW-0560">Oxidoreductase</keyword>
<organism evidence="3 4">
    <name type="scientific">Acuticoccus mangrovi</name>
    <dbReference type="NCBI Taxonomy" id="2796142"/>
    <lineage>
        <taxon>Bacteria</taxon>
        <taxon>Pseudomonadati</taxon>
        <taxon>Pseudomonadota</taxon>
        <taxon>Alphaproteobacteria</taxon>
        <taxon>Hyphomicrobiales</taxon>
        <taxon>Amorphaceae</taxon>
        <taxon>Acuticoccus</taxon>
    </lineage>
</organism>
<dbReference type="PRINTS" id="PR00081">
    <property type="entry name" value="GDHRDH"/>
</dbReference>
<dbReference type="CDD" id="cd05233">
    <property type="entry name" value="SDR_c"/>
    <property type="match status" value="1"/>
</dbReference>
<dbReference type="AlphaFoldDB" id="A0A934MH20"/>
<dbReference type="PANTHER" id="PTHR43477:SF1">
    <property type="entry name" value="DIHYDROANTICAPSIN 7-DEHYDROGENASE"/>
    <property type="match status" value="1"/>
</dbReference>
<dbReference type="Proteomes" id="UP000609531">
    <property type="component" value="Unassembled WGS sequence"/>
</dbReference>
<dbReference type="InterPro" id="IPR020904">
    <property type="entry name" value="Sc_DH/Rdtase_CS"/>
</dbReference>
<dbReference type="GO" id="GO:0016491">
    <property type="term" value="F:oxidoreductase activity"/>
    <property type="evidence" value="ECO:0007669"/>
    <property type="project" value="UniProtKB-KW"/>
</dbReference>
<dbReference type="FunFam" id="3.40.50.720:FF:000084">
    <property type="entry name" value="Short-chain dehydrogenase reductase"/>
    <property type="match status" value="1"/>
</dbReference>
<dbReference type="InterPro" id="IPR036291">
    <property type="entry name" value="NAD(P)-bd_dom_sf"/>
</dbReference>
<dbReference type="EMBL" id="JAEKJA010000005">
    <property type="protein sequence ID" value="MBJ3775601.1"/>
    <property type="molecule type" value="Genomic_DNA"/>
</dbReference>
<evidence type="ECO:0000313" key="3">
    <source>
        <dbReference type="EMBL" id="MBJ3775601.1"/>
    </source>
</evidence>
<comment type="similarity">
    <text evidence="1">Belongs to the short-chain dehydrogenases/reductases (SDR) family.</text>
</comment>
<dbReference type="InterPro" id="IPR051122">
    <property type="entry name" value="SDR_DHRS6-like"/>
</dbReference>
<dbReference type="Pfam" id="PF13561">
    <property type="entry name" value="adh_short_C2"/>
    <property type="match status" value="1"/>
</dbReference>
<proteinExistence type="inferred from homology"/>
<dbReference type="PROSITE" id="PS00061">
    <property type="entry name" value="ADH_SHORT"/>
    <property type="match status" value="1"/>
</dbReference>
<dbReference type="SUPFAM" id="SSF51735">
    <property type="entry name" value="NAD(P)-binding Rossmann-fold domains"/>
    <property type="match status" value="1"/>
</dbReference>
<dbReference type="RefSeq" id="WP_198881481.1">
    <property type="nucleotide sequence ID" value="NZ_JAEKJA010000005.1"/>
</dbReference>
<keyword evidence="4" id="KW-1185">Reference proteome</keyword>
<comment type="caution">
    <text evidence="3">The sequence shown here is derived from an EMBL/GenBank/DDBJ whole genome shotgun (WGS) entry which is preliminary data.</text>
</comment>
<evidence type="ECO:0000313" key="4">
    <source>
        <dbReference type="Proteomes" id="UP000609531"/>
    </source>
</evidence>
<sequence length="252" mass="25751">MTELAGKRALITGAGSGIGLAIAKAYAEEGASLFLSDINPKRVEDAVAAIEAMGGKATGGVTDVADSAAAKAMVDAAVTHFGALDILVNNAGILDDLYPVADTSDEMWNRVMGVNINGAFYVSRAAIPPMIAAGGGIIVNTLSISSFLGGRGGATYTVSKHAILGLTKAIAVTYADDGIRCNGISPGSVETNISTGEGWPPLGRKLREKGLATRPTRAKPEDIAPVAVFLASDRARYVNGANIVADAGWTAY</sequence>
<dbReference type="PRINTS" id="PR00080">
    <property type="entry name" value="SDRFAMILY"/>
</dbReference>
<evidence type="ECO:0000256" key="2">
    <source>
        <dbReference type="ARBA" id="ARBA00023002"/>
    </source>
</evidence>
<reference evidence="3" key="1">
    <citation type="submission" date="2020-12" db="EMBL/GenBank/DDBJ databases">
        <title>Bacterial taxonomy.</title>
        <authorList>
            <person name="Pan X."/>
        </authorList>
    </citation>
    <scope>NUCLEOTIDE SEQUENCE</scope>
    <source>
        <strain evidence="3">B2012</strain>
    </source>
</reference>
<gene>
    <name evidence="3" type="ORF">JCR33_07895</name>
</gene>
<protein>
    <submittedName>
        <fullName evidence="3">SDR family oxidoreductase</fullName>
    </submittedName>
</protein>
<dbReference type="PANTHER" id="PTHR43477">
    <property type="entry name" value="DIHYDROANTICAPSIN 7-DEHYDROGENASE"/>
    <property type="match status" value="1"/>
</dbReference>
<accession>A0A934MH20</accession>